<dbReference type="GO" id="GO:0005524">
    <property type="term" value="F:ATP binding"/>
    <property type="evidence" value="ECO:0007669"/>
    <property type="project" value="UniProtKB-UniRule"/>
</dbReference>
<sequence length="818" mass="93895">MESDKEGKSLNIDITKNNETLDYYLKSASNINPDIKNDIGWCYEYGIGVAKDEKKAYEWYFKAAMENNFCGQNNLGWCFEKGIGVLNDESKAFEWYLKSAKGGNSSGQNNLGRCYEIGIGVNKDEKKAFKWYLKSANCGNPSGQYNLGLCYRNGTGISPNERKAIEWLQRARDNDDKCQDRNKTDPNVDSTLKEMMLKNSLSWIPFNELKNIQKLHTDLVITIYSAEWTYPHKSGVRIRKVRLDLLTGSSGVDSHEILLNVLNAYYITGSKKPTFLQCYGVSRDETTGHYIVVIQDGLANSLERNLNSVARMGWNEKLDLLLYIAPLSSLILSVDNALTTKPKLVGSILCAAPEVLNGGLFIKASDIYSFGIIMWEISSGRTIYDYYHEHYDNSAEFSIAVFNGMRPNIIENTVQSYSNLMKRCWDNDPQKRPSASKICNILTKWKNNMAMFYDFESVNYDESDEDEYNLYDGESYDIPDVDQEEFIAEEWIEKAISDGHINYIEYNKFTNPIMIGIGGFGKVFKYEWRENELTVAIKCLKVDTSINERIVKDFVNELKLLRSVSNYQNVISFYGVTKDSNGYLNMVLRYADDGTLREYLMANFTKLQWTDKLYIAKEITFGLLFLHNINIAHRDLHSKNILIHHGQPNITDFGLAKQINETTSNSIIHGMPAYIEPQCFVNYKYKRNMKSDVYSLGVILWEISSGRPPFSSFDSSFTLAFHISQGNREEPIEGTPSQYIELYKKCWDRDPDNRPETKVILNTLTQIFPNETMIQHHPIETLTENSEISSGYQNNKSSYEKKFRANSSVLETYQCKLF</sequence>
<dbReference type="Pfam" id="PF08238">
    <property type="entry name" value="Sel1"/>
    <property type="match status" value="4"/>
</dbReference>
<dbReference type="Proteomes" id="UP000266673">
    <property type="component" value="Unassembled WGS sequence"/>
</dbReference>
<name>A0A397V7B6_9GLOM</name>
<evidence type="ECO:0000259" key="2">
    <source>
        <dbReference type="PROSITE" id="PS50011"/>
    </source>
</evidence>
<keyword evidence="4" id="KW-1185">Reference proteome</keyword>
<dbReference type="EMBL" id="QKWP01000572">
    <property type="protein sequence ID" value="RIB17952.1"/>
    <property type="molecule type" value="Genomic_DNA"/>
</dbReference>
<comment type="caution">
    <text evidence="3">The sequence shown here is derived from an EMBL/GenBank/DDBJ whole genome shotgun (WGS) entry which is preliminary data.</text>
</comment>
<evidence type="ECO:0000313" key="3">
    <source>
        <dbReference type="EMBL" id="RIB17952.1"/>
    </source>
</evidence>
<dbReference type="SUPFAM" id="SSF56112">
    <property type="entry name" value="Protein kinase-like (PK-like)"/>
    <property type="match status" value="2"/>
</dbReference>
<dbReference type="AlphaFoldDB" id="A0A397V7B6"/>
<dbReference type="PROSITE" id="PS00107">
    <property type="entry name" value="PROTEIN_KINASE_ATP"/>
    <property type="match status" value="1"/>
</dbReference>
<keyword evidence="3" id="KW-0418">Kinase</keyword>
<dbReference type="InterPro" id="IPR011990">
    <property type="entry name" value="TPR-like_helical_dom_sf"/>
</dbReference>
<dbReference type="STRING" id="44941.A0A397V7B6"/>
<dbReference type="Pfam" id="PF07714">
    <property type="entry name" value="PK_Tyr_Ser-Thr"/>
    <property type="match status" value="2"/>
</dbReference>
<feature type="binding site" evidence="1">
    <location>
        <position position="538"/>
    </location>
    <ligand>
        <name>ATP</name>
        <dbReference type="ChEBI" id="CHEBI:30616"/>
    </ligand>
</feature>
<dbReference type="InterPro" id="IPR051681">
    <property type="entry name" value="Ser/Thr_Kinases-Pseudokinases"/>
</dbReference>
<dbReference type="InterPro" id="IPR006597">
    <property type="entry name" value="Sel1-like"/>
</dbReference>
<dbReference type="InterPro" id="IPR000719">
    <property type="entry name" value="Prot_kinase_dom"/>
</dbReference>
<keyword evidence="1" id="KW-0067">ATP-binding</keyword>
<keyword evidence="3" id="KW-0808">Transferase</keyword>
<evidence type="ECO:0000313" key="4">
    <source>
        <dbReference type="Proteomes" id="UP000266673"/>
    </source>
</evidence>
<dbReference type="GO" id="GO:0004674">
    <property type="term" value="F:protein serine/threonine kinase activity"/>
    <property type="evidence" value="ECO:0007669"/>
    <property type="project" value="TreeGrafter"/>
</dbReference>
<feature type="domain" description="Protein kinase" evidence="2">
    <location>
        <begin position="509"/>
        <end position="768"/>
    </location>
</feature>
<dbReference type="InterPro" id="IPR011009">
    <property type="entry name" value="Kinase-like_dom_sf"/>
</dbReference>
<proteinExistence type="predicted"/>
<dbReference type="InterPro" id="IPR017441">
    <property type="entry name" value="Protein_kinase_ATP_BS"/>
</dbReference>
<gene>
    <name evidence="3" type="ORF">C2G38_2246069</name>
</gene>
<dbReference type="PRINTS" id="PR00109">
    <property type="entry name" value="TYRKINASE"/>
</dbReference>
<accession>A0A397V7B6</accession>
<dbReference type="Gene3D" id="1.10.510.10">
    <property type="entry name" value="Transferase(Phosphotransferase) domain 1"/>
    <property type="match status" value="2"/>
</dbReference>
<dbReference type="SMART" id="SM00671">
    <property type="entry name" value="SEL1"/>
    <property type="match status" value="4"/>
</dbReference>
<dbReference type="InterPro" id="IPR001245">
    <property type="entry name" value="Ser-Thr/Tyr_kinase_cat_dom"/>
</dbReference>
<dbReference type="Gene3D" id="1.25.40.10">
    <property type="entry name" value="Tetratricopeptide repeat domain"/>
    <property type="match status" value="1"/>
</dbReference>
<feature type="domain" description="Protein kinase" evidence="2">
    <location>
        <begin position="111"/>
        <end position="452"/>
    </location>
</feature>
<protein>
    <submittedName>
        <fullName evidence="3">Kinase-like domain-containing protein</fullName>
    </submittedName>
</protein>
<organism evidence="3 4">
    <name type="scientific">Gigaspora rosea</name>
    <dbReference type="NCBI Taxonomy" id="44941"/>
    <lineage>
        <taxon>Eukaryota</taxon>
        <taxon>Fungi</taxon>
        <taxon>Fungi incertae sedis</taxon>
        <taxon>Mucoromycota</taxon>
        <taxon>Glomeromycotina</taxon>
        <taxon>Glomeromycetes</taxon>
        <taxon>Diversisporales</taxon>
        <taxon>Gigasporaceae</taxon>
        <taxon>Gigaspora</taxon>
    </lineage>
</organism>
<keyword evidence="1" id="KW-0547">Nucleotide-binding</keyword>
<evidence type="ECO:0000256" key="1">
    <source>
        <dbReference type="PROSITE-ProRule" id="PRU10141"/>
    </source>
</evidence>
<dbReference type="SUPFAM" id="SSF81901">
    <property type="entry name" value="HCP-like"/>
    <property type="match status" value="1"/>
</dbReference>
<dbReference type="PANTHER" id="PTHR44329">
    <property type="entry name" value="SERINE/THREONINE-PROTEIN KINASE TNNI3K-RELATED"/>
    <property type="match status" value="1"/>
</dbReference>
<dbReference type="PROSITE" id="PS50011">
    <property type="entry name" value="PROTEIN_KINASE_DOM"/>
    <property type="match status" value="2"/>
</dbReference>
<reference evidence="3 4" key="1">
    <citation type="submission" date="2018-06" db="EMBL/GenBank/DDBJ databases">
        <title>Comparative genomics reveals the genomic features of Rhizophagus irregularis, R. cerebriforme, R. diaphanum and Gigaspora rosea, and their symbiotic lifestyle signature.</title>
        <authorList>
            <person name="Morin E."/>
            <person name="San Clemente H."/>
            <person name="Chen E.C.H."/>
            <person name="De La Providencia I."/>
            <person name="Hainaut M."/>
            <person name="Kuo A."/>
            <person name="Kohler A."/>
            <person name="Murat C."/>
            <person name="Tang N."/>
            <person name="Roy S."/>
            <person name="Loubradou J."/>
            <person name="Henrissat B."/>
            <person name="Grigoriev I.V."/>
            <person name="Corradi N."/>
            <person name="Roux C."/>
            <person name="Martin F.M."/>
        </authorList>
    </citation>
    <scope>NUCLEOTIDE SEQUENCE [LARGE SCALE GENOMIC DNA]</scope>
    <source>
        <strain evidence="3 4">DAOM 194757</strain>
    </source>
</reference>